<reference evidence="7" key="1">
    <citation type="journal article" date="2019" name="Int. J. Syst. Evol. Microbiol.">
        <title>The Global Catalogue of Microorganisms (GCM) 10K type strain sequencing project: providing services to taxonomists for standard genome sequencing and annotation.</title>
        <authorList>
            <consortium name="The Broad Institute Genomics Platform"/>
            <consortium name="The Broad Institute Genome Sequencing Center for Infectious Disease"/>
            <person name="Wu L."/>
            <person name="Ma J."/>
        </authorList>
    </citation>
    <scope>NUCLEOTIDE SEQUENCE [LARGE SCALE GENOMIC DNA]</scope>
    <source>
        <strain evidence="7">CECT 7698</strain>
    </source>
</reference>
<feature type="transmembrane region" description="Helical" evidence="3">
    <location>
        <begin position="196"/>
        <end position="217"/>
    </location>
</feature>
<dbReference type="PANTHER" id="PTHR45138:SF9">
    <property type="entry name" value="DIGUANYLATE CYCLASE DGCM-RELATED"/>
    <property type="match status" value="1"/>
</dbReference>
<name>A0ABV7LRV3_9GAMM</name>
<dbReference type="InterPro" id="IPR029787">
    <property type="entry name" value="Nucleotide_cyclase"/>
</dbReference>
<keyword evidence="3" id="KW-1133">Transmembrane helix</keyword>
<feature type="domain" description="GGDEF" evidence="5">
    <location>
        <begin position="444"/>
        <end position="578"/>
    </location>
</feature>
<dbReference type="InterPro" id="IPR011623">
    <property type="entry name" value="7TMR_DISM_rcpt_extracell_dom1"/>
</dbReference>
<dbReference type="InterPro" id="IPR043128">
    <property type="entry name" value="Rev_trsase/Diguanyl_cyclase"/>
</dbReference>
<accession>A0ABV7LRV3</accession>
<evidence type="ECO:0000256" key="1">
    <source>
        <dbReference type="ARBA" id="ARBA00012528"/>
    </source>
</evidence>
<dbReference type="Proteomes" id="UP001595579">
    <property type="component" value="Unassembled WGS sequence"/>
</dbReference>
<dbReference type="Gene3D" id="3.30.70.270">
    <property type="match status" value="1"/>
</dbReference>
<feature type="transmembrane region" description="Helical" evidence="3">
    <location>
        <begin position="379"/>
        <end position="397"/>
    </location>
</feature>
<dbReference type="Gene3D" id="2.60.40.2380">
    <property type="match status" value="1"/>
</dbReference>
<dbReference type="PANTHER" id="PTHR45138">
    <property type="entry name" value="REGULATORY COMPONENTS OF SENSORY TRANSDUCTION SYSTEM"/>
    <property type="match status" value="1"/>
</dbReference>
<gene>
    <name evidence="6" type="ORF">ACFOEV_15920</name>
</gene>
<keyword evidence="7" id="KW-1185">Reference proteome</keyword>
<dbReference type="EC" id="2.7.7.65" evidence="1"/>
<dbReference type="InterPro" id="IPR011622">
    <property type="entry name" value="7TMR_DISM_rcpt_extracell_dom2"/>
</dbReference>
<proteinExistence type="predicted"/>
<dbReference type="InterPro" id="IPR000160">
    <property type="entry name" value="GGDEF_dom"/>
</dbReference>
<evidence type="ECO:0000256" key="2">
    <source>
        <dbReference type="ARBA" id="ARBA00034247"/>
    </source>
</evidence>
<keyword evidence="3" id="KW-0472">Membrane</keyword>
<dbReference type="RefSeq" id="WP_386775698.1">
    <property type="nucleotide sequence ID" value="NZ_JBHRUG010000031.1"/>
</dbReference>
<comment type="catalytic activity">
    <reaction evidence="2">
        <text>2 GTP = 3',3'-c-di-GMP + 2 diphosphate</text>
        <dbReference type="Rhea" id="RHEA:24898"/>
        <dbReference type="ChEBI" id="CHEBI:33019"/>
        <dbReference type="ChEBI" id="CHEBI:37565"/>
        <dbReference type="ChEBI" id="CHEBI:58805"/>
        <dbReference type="EC" id="2.7.7.65"/>
    </reaction>
</comment>
<sequence>MTKSRRRPFPPPLYHAWAWLLVLFASAAQAGPHTLGTVGIADLEHRLLRAPTAFLITEELSSLEDIIPRDFRPLTRQHVNQGISDRTFWLRLRLSNAGSSEDRGWVMHHETSYLDNMTIYLADAGQPVQRIALSDRVPFHDRPFGYRKLAFDHTTPAGEWTDLYLRLHFDEADSISLNVHLWERKAFEDSVRWENLLYGGYFGIMLTLIFITFLFTFVMREATYLYYGLFLIVSALMWALINGYAFQYLWPAAVFWHNEGFHILYLLFSIAALQFSRAFLHTRRLFPRCDRVILGCQAVMALGIGMRFAGEYALVLHLAFLGLLIPSLLLPALGWSSYRRGVSYARWFAMAWLFYSVGLIASLASAYSSVFSWGMEPLIYTQIGGLVESLMLLVALAERLTVREGDRRKAILLATQDPLTNLGNRRLLAQEYTTRQQGFPQQRIPTYLLLIDLDHFKAINDTFGHDAGDCILRDLARILRHHSRVSDVCIRLGGEEFALLLQVPDQETARQVAERIRQEFANTPTHYQGRSIPHTLSIGLCAALTDTEQLSLQDALIRADNALYRAKASNRNCTILHA</sequence>
<dbReference type="Pfam" id="PF07696">
    <property type="entry name" value="7TMR-DISMED2"/>
    <property type="match status" value="1"/>
</dbReference>
<feature type="transmembrane region" description="Helical" evidence="3">
    <location>
        <begin position="224"/>
        <end position="241"/>
    </location>
</feature>
<feature type="transmembrane region" description="Helical" evidence="3">
    <location>
        <begin position="261"/>
        <end position="280"/>
    </location>
</feature>
<comment type="caution">
    <text evidence="6">The sequence shown here is derived from an EMBL/GenBank/DDBJ whole genome shotgun (WGS) entry which is preliminary data.</text>
</comment>
<dbReference type="EMBL" id="JBHRUG010000031">
    <property type="protein sequence ID" value="MFC3285089.1"/>
    <property type="molecule type" value="Genomic_DNA"/>
</dbReference>
<evidence type="ECO:0000313" key="7">
    <source>
        <dbReference type="Proteomes" id="UP001595579"/>
    </source>
</evidence>
<evidence type="ECO:0000256" key="4">
    <source>
        <dbReference type="SAM" id="SignalP"/>
    </source>
</evidence>
<keyword evidence="6" id="KW-0548">Nucleotidyltransferase</keyword>
<evidence type="ECO:0000259" key="5">
    <source>
        <dbReference type="PROSITE" id="PS50887"/>
    </source>
</evidence>
<dbReference type="InterPro" id="IPR050469">
    <property type="entry name" value="Diguanylate_Cyclase"/>
</dbReference>
<feature type="signal peptide" evidence="4">
    <location>
        <begin position="1"/>
        <end position="30"/>
    </location>
</feature>
<dbReference type="CDD" id="cd01949">
    <property type="entry name" value="GGDEF"/>
    <property type="match status" value="1"/>
</dbReference>
<feature type="transmembrane region" description="Helical" evidence="3">
    <location>
        <begin position="315"/>
        <end position="335"/>
    </location>
</feature>
<evidence type="ECO:0000256" key="3">
    <source>
        <dbReference type="SAM" id="Phobius"/>
    </source>
</evidence>
<keyword evidence="4" id="KW-0732">Signal</keyword>
<dbReference type="SUPFAM" id="SSF55073">
    <property type="entry name" value="Nucleotide cyclase"/>
    <property type="match status" value="1"/>
</dbReference>
<dbReference type="NCBIfam" id="TIGR00254">
    <property type="entry name" value="GGDEF"/>
    <property type="match status" value="1"/>
</dbReference>
<keyword evidence="6" id="KW-0808">Transferase</keyword>
<protein>
    <recommendedName>
        <fullName evidence="1">diguanylate cyclase</fullName>
        <ecNumber evidence="1">2.7.7.65</ecNumber>
    </recommendedName>
</protein>
<dbReference type="Pfam" id="PF00990">
    <property type="entry name" value="GGDEF"/>
    <property type="match status" value="1"/>
</dbReference>
<feature type="transmembrane region" description="Helical" evidence="3">
    <location>
        <begin position="347"/>
        <end position="367"/>
    </location>
</feature>
<evidence type="ECO:0000313" key="6">
    <source>
        <dbReference type="EMBL" id="MFC3285089.1"/>
    </source>
</evidence>
<feature type="chain" id="PRO_5045652230" description="diguanylate cyclase" evidence="4">
    <location>
        <begin position="31"/>
        <end position="578"/>
    </location>
</feature>
<dbReference type="SMART" id="SM00267">
    <property type="entry name" value="GGDEF"/>
    <property type="match status" value="1"/>
</dbReference>
<dbReference type="PROSITE" id="PS50887">
    <property type="entry name" value="GGDEF"/>
    <property type="match status" value="1"/>
</dbReference>
<organism evidence="6 7">
    <name type="scientific">Litchfieldella rifensis</name>
    <dbReference type="NCBI Taxonomy" id="762643"/>
    <lineage>
        <taxon>Bacteria</taxon>
        <taxon>Pseudomonadati</taxon>
        <taxon>Pseudomonadota</taxon>
        <taxon>Gammaproteobacteria</taxon>
        <taxon>Oceanospirillales</taxon>
        <taxon>Halomonadaceae</taxon>
        <taxon>Litchfieldella</taxon>
    </lineage>
</organism>
<dbReference type="GO" id="GO:0052621">
    <property type="term" value="F:diguanylate cyclase activity"/>
    <property type="evidence" value="ECO:0007669"/>
    <property type="project" value="UniProtKB-EC"/>
</dbReference>
<keyword evidence="3" id="KW-0812">Transmembrane</keyword>
<dbReference type="Pfam" id="PF07695">
    <property type="entry name" value="7TMR-DISM_7TM"/>
    <property type="match status" value="1"/>
</dbReference>
<feature type="transmembrane region" description="Helical" evidence="3">
    <location>
        <begin position="292"/>
        <end position="309"/>
    </location>
</feature>